<organism evidence="6 7">
    <name type="scientific">Actinoallomurus iriomotensis</name>
    <dbReference type="NCBI Taxonomy" id="478107"/>
    <lineage>
        <taxon>Bacteria</taxon>
        <taxon>Bacillati</taxon>
        <taxon>Actinomycetota</taxon>
        <taxon>Actinomycetes</taxon>
        <taxon>Streptosporangiales</taxon>
        <taxon>Thermomonosporaceae</taxon>
        <taxon>Actinoallomurus</taxon>
    </lineage>
</organism>
<evidence type="ECO:0000256" key="3">
    <source>
        <dbReference type="ARBA" id="ARBA00023002"/>
    </source>
</evidence>
<reference evidence="6" key="1">
    <citation type="submission" date="2023-03" db="EMBL/GenBank/DDBJ databases">
        <title>Actinoallomurus iriomotensis NBRC 103681.</title>
        <authorList>
            <person name="Ichikawa N."/>
            <person name="Sato H."/>
            <person name="Tonouchi N."/>
        </authorList>
    </citation>
    <scope>NUCLEOTIDE SEQUENCE</scope>
    <source>
        <strain evidence="6">NBRC 103681</strain>
    </source>
</reference>
<sequence>MKVGLLSPSMPPFDSPEAARLIATLAERYGAHSLWVPEHVVLPASYDTPYPYSADGRMPVPAEWPYPDPLAWLGYVAGLTSTVRLVTGMLILPQRNPVVLAKETATLDFLSGGRLSLGVGLGWFREEFEAVGVDFDDRVARFEEYVGVLRALWNDEDFDGRHHRLKGVRCRPRPVRPGGIPLIMGGHSVAAARRAGRLADGFFPAVADPAPLFAECRRAAEAAGRDPDAIELVAEAAPPTAERAAELRAMGVSIVLVYPPQVPVDELTDAFADFADRVLASLAAL</sequence>
<dbReference type="RefSeq" id="WP_285634657.1">
    <property type="nucleotide sequence ID" value="NZ_BSTJ01000016.1"/>
</dbReference>
<dbReference type="Gene3D" id="3.20.20.30">
    <property type="entry name" value="Luciferase-like domain"/>
    <property type="match status" value="1"/>
</dbReference>
<gene>
    <name evidence="6" type="ORF">Airi01_092220</name>
</gene>
<keyword evidence="1" id="KW-0285">Flavoprotein</keyword>
<dbReference type="InterPro" id="IPR050172">
    <property type="entry name" value="SsuD_RutA_monooxygenase"/>
</dbReference>
<dbReference type="InterPro" id="IPR011251">
    <property type="entry name" value="Luciferase-like_dom"/>
</dbReference>
<evidence type="ECO:0000313" key="7">
    <source>
        <dbReference type="Proteomes" id="UP001165135"/>
    </source>
</evidence>
<dbReference type="PANTHER" id="PTHR42847">
    <property type="entry name" value="ALKANESULFONATE MONOOXYGENASE"/>
    <property type="match status" value="1"/>
</dbReference>
<dbReference type="SUPFAM" id="SSF51679">
    <property type="entry name" value="Bacterial luciferase-like"/>
    <property type="match status" value="1"/>
</dbReference>
<dbReference type="GO" id="GO:0008726">
    <property type="term" value="F:alkanesulfonate monooxygenase activity"/>
    <property type="evidence" value="ECO:0007669"/>
    <property type="project" value="TreeGrafter"/>
</dbReference>
<evidence type="ECO:0000259" key="5">
    <source>
        <dbReference type="Pfam" id="PF00296"/>
    </source>
</evidence>
<comment type="caution">
    <text evidence="6">The sequence shown here is derived from an EMBL/GenBank/DDBJ whole genome shotgun (WGS) entry which is preliminary data.</text>
</comment>
<evidence type="ECO:0000313" key="6">
    <source>
        <dbReference type="EMBL" id="GLY80955.1"/>
    </source>
</evidence>
<name>A0A9W6RSP2_9ACTN</name>
<dbReference type="EMBL" id="BSTJ01000016">
    <property type="protein sequence ID" value="GLY80955.1"/>
    <property type="molecule type" value="Genomic_DNA"/>
</dbReference>
<dbReference type="AlphaFoldDB" id="A0A9W6RSP2"/>
<proteinExistence type="predicted"/>
<dbReference type="NCBIfam" id="TIGR03619">
    <property type="entry name" value="F420_Rv2161c"/>
    <property type="match status" value="1"/>
</dbReference>
<accession>A0A9W6RSP2</accession>
<evidence type="ECO:0000256" key="2">
    <source>
        <dbReference type="ARBA" id="ARBA00022643"/>
    </source>
</evidence>
<dbReference type="CDD" id="cd01097">
    <property type="entry name" value="Tetrahydromethanopterin_reductase"/>
    <property type="match status" value="1"/>
</dbReference>
<dbReference type="InterPro" id="IPR019921">
    <property type="entry name" value="Lucif-like_OxRdtase_Rv2161c"/>
</dbReference>
<keyword evidence="4" id="KW-0503">Monooxygenase</keyword>
<dbReference type="Proteomes" id="UP001165135">
    <property type="component" value="Unassembled WGS sequence"/>
</dbReference>
<dbReference type="GO" id="GO:0046306">
    <property type="term" value="P:alkanesulfonate catabolic process"/>
    <property type="evidence" value="ECO:0007669"/>
    <property type="project" value="TreeGrafter"/>
</dbReference>
<keyword evidence="2" id="KW-0288">FMN</keyword>
<protein>
    <recommendedName>
        <fullName evidence="5">Luciferase-like domain-containing protein</fullName>
    </recommendedName>
</protein>
<dbReference type="Pfam" id="PF00296">
    <property type="entry name" value="Bac_luciferase"/>
    <property type="match status" value="1"/>
</dbReference>
<evidence type="ECO:0000256" key="1">
    <source>
        <dbReference type="ARBA" id="ARBA00022630"/>
    </source>
</evidence>
<keyword evidence="3" id="KW-0560">Oxidoreductase</keyword>
<feature type="domain" description="Luciferase-like" evidence="5">
    <location>
        <begin position="14"/>
        <end position="249"/>
    </location>
</feature>
<dbReference type="InterPro" id="IPR036661">
    <property type="entry name" value="Luciferase-like_sf"/>
</dbReference>
<dbReference type="PANTHER" id="PTHR42847:SF4">
    <property type="entry name" value="ALKANESULFONATE MONOOXYGENASE-RELATED"/>
    <property type="match status" value="1"/>
</dbReference>
<evidence type="ECO:0000256" key="4">
    <source>
        <dbReference type="ARBA" id="ARBA00023033"/>
    </source>
</evidence>